<dbReference type="CDD" id="cd06268">
    <property type="entry name" value="PBP1_ABC_transporter_LIVBP-like"/>
    <property type="match status" value="1"/>
</dbReference>
<dbReference type="Proteomes" id="UP001500507">
    <property type="component" value="Unassembled WGS sequence"/>
</dbReference>
<feature type="signal peptide" evidence="1">
    <location>
        <begin position="1"/>
        <end position="18"/>
    </location>
</feature>
<dbReference type="EMBL" id="BAAAFG010000013">
    <property type="protein sequence ID" value="GAA0872079.1"/>
    <property type="molecule type" value="Genomic_DNA"/>
</dbReference>
<feature type="domain" description="LysM" evidence="2">
    <location>
        <begin position="22"/>
        <end position="70"/>
    </location>
</feature>
<organism evidence="3 4">
    <name type="scientific">Gangjinia marincola</name>
    <dbReference type="NCBI Taxonomy" id="578463"/>
    <lineage>
        <taxon>Bacteria</taxon>
        <taxon>Pseudomonadati</taxon>
        <taxon>Bacteroidota</taxon>
        <taxon>Flavobacteriia</taxon>
        <taxon>Flavobacteriales</taxon>
        <taxon>Flavobacteriaceae</taxon>
        <taxon>Gangjinia</taxon>
    </lineage>
</organism>
<name>A0ABN1MFX8_9FLAO</name>
<evidence type="ECO:0000259" key="2">
    <source>
        <dbReference type="PROSITE" id="PS51782"/>
    </source>
</evidence>
<gene>
    <name evidence="3" type="ORF">GCM10009117_12260</name>
</gene>
<dbReference type="PROSITE" id="PS51782">
    <property type="entry name" value="LYSM"/>
    <property type="match status" value="3"/>
</dbReference>
<dbReference type="PANTHER" id="PTHR33734:SF22">
    <property type="entry name" value="MEMBRANE-BOUND LYTIC MUREIN TRANSGLYCOSYLASE D"/>
    <property type="match status" value="1"/>
</dbReference>
<dbReference type="Gene3D" id="3.40.50.2300">
    <property type="match status" value="2"/>
</dbReference>
<comment type="caution">
    <text evidence="3">The sequence shown here is derived from an EMBL/GenBank/DDBJ whole genome shotgun (WGS) entry which is preliminary data.</text>
</comment>
<evidence type="ECO:0000313" key="3">
    <source>
        <dbReference type="EMBL" id="GAA0872079.1"/>
    </source>
</evidence>
<reference evidence="3 4" key="1">
    <citation type="journal article" date="2019" name="Int. J. Syst. Evol. Microbiol.">
        <title>The Global Catalogue of Microorganisms (GCM) 10K type strain sequencing project: providing services to taxonomists for standard genome sequencing and annotation.</title>
        <authorList>
            <consortium name="The Broad Institute Genomics Platform"/>
            <consortium name="The Broad Institute Genome Sequencing Center for Infectious Disease"/>
            <person name="Wu L."/>
            <person name="Ma J."/>
        </authorList>
    </citation>
    <scope>NUCLEOTIDE SEQUENCE [LARGE SCALE GENOMIC DNA]</scope>
    <source>
        <strain evidence="3 4">JCM 16082</strain>
    </source>
</reference>
<dbReference type="InterPro" id="IPR028082">
    <property type="entry name" value="Peripla_BP_I"/>
</dbReference>
<keyword evidence="1" id="KW-0732">Signal</keyword>
<dbReference type="InterPro" id="IPR018392">
    <property type="entry name" value="LysM"/>
</dbReference>
<sequence>MRSITIICFLILSWSIQAQEYKAHKVQEGETLESIAARYGTSVAAIKKINPDAANLTKNSILVVADYSGMQPDPVDFVMHKVKRKETLFSLSQRYNVSQTLIKKYNKQLYAEKLRKGDRIQIPVYPKPGEVVERPGLPVIDPMDDKIATHVVQMSEGKFGIARKYGISVAQLNAMNPGVGDDLKPGQKLIVTKNPTDKASILKDRRFAFYEVQPLENFFQLTQKFEITQDSLIALNPSLTDGVKAGMVLKVPNNELSAVGFFFTDNPMVNLEDSLTNNLVKELVVMLPFNLDRSSKDSVNLEDRFKRERLLNLSLDFYEGVLMALDSAKRNGISVNLQTFDTQQDSSKVANLFKANDFSNVQAIIGPLMNTTFDVAARQAEALQIPVFSPLTTATIGMTPNVFQTRTIDSLMEVKLMNHLDDRTETKNVIIIADSSAEAKKERLLTKYPVAKVITPRENSFIYQTDLSKELVDGMENWIFIETNQVSLISNVTSYLNALSDKYKAQLFTTGYNSSFENENIDANHLSKLRFMFASISKQVLDNKTGSFNAAYLKRFGKMPSQYALRGFDITYDVLLRLAAFGDVYSSAHSGANTSYLKSGFYYAKQPMGGYYNTSAYLIQYEDGLQLKLVE</sequence>
<keyword evidence="4" id="KW-1185">Reference proteome</keyword>
<dbReference type="InterPro" id="IPR036779">
    <property type="entry name" value="LysM_dom_sf"/>
</dbReference>
<dbReference type="Pfam" id="PF01476">
    <property type="entry name" value="LysM"/>
    <property type="match status" value="4"/>
</dbReference>
<dbReference type="CDD" id="cd00118">
    <property type="entry name" value="LysM"/>
    <property type="match status" value="4"/>
</dbReference>
<evidence type="ECO:0000313" key="4">
    <source>
        <dbReference type="Proteomes" id="UP001500507"/>
    </source>
</evidence>
<evidence type="ECO:0000256" key="1">
    <source>
        <dbReference type="SAM" id="SignalP"/>
    </source>
</evidence>
<dbReference type="PANTHER" id="PTHR33734">
    <property type="entry name" value="LYSM DOMAIN-CONTAINING GPI-ANCHORED PROTEIN 2"/>
    <property type="match status" value="1"/>
</dbReference>
<proteinExistence type="predicted"/>
<dbReference type="RefSeq" id="WP_343764915.1">
    <property type="nucleotide sequence ID" value="NZ_BAAAFG010000013.1"/>
</dbReference>
<protein>
    <submittedName>
        <fullName evidence="3">LysM peptidoglycan-binding domain-containing protein</fullName>
    </submittedName>
</protein>
<feature type="chain" id="PRO_5045705213" evidence="1">
    <location>
        <begin position="19"/>
        <end position="631"/>
    </location>
</feature>
<feature type="domain" description="LysM" evidence="2">
    <location>
        <begin position="78"/>
        <end position="122"/>
    </location>
</feature>
<accession>A0ABN1MFX8</accession>
<dbReference type="SMART" id="SM00257">
    <property type="entry name" value="LysM"/>
    <property type="match status" value="4"/>
</dbReference>
<dbReference type="SUPFAM" id="SSF54106">
    <property type="entry name" value="LysM domain"/>
    <property type="match status" value="3"/>
</dbReference>
<feature type="domain" description="LysM" evidence="2">
    <location>
        <begin position="148"/>
        <end position="191"/>
    </location>
</feature>
<dbReference type="SUPFAM" id="SSF53822">
    <property type="entry name" value="Periplasmic binding protein-like I"/>
    <property type="match status" value="1"/>
</dbReference>
<dbReference type="Gene3D" id="3.10.350.10">
    <property type="entry name" value="LysM domain"/>
    <property type="match status" value="4"/>
</dbReference>